<proteinExistence type="predicted"/>
<name>M0DB85_HALPD</name>
<organism evidence="2 3">
    <name type="scientific">Halogeometricum pallidum JCM 14848</name>
    <dbReference type="NCBI Taxonomy" id="1227487"/>
    <lineage>
        <taxon>Archaea</taxon>
        <taxon>Methanobacteriati</taxon>
        <taxon>Methanobacteriota</taxon>
        <taxon>Stenosarchaea group</taxon>
        <taxon>Halobacteria</taxon>
        <taxon>Halobacteriales</taxon>
        <taxon>Haloferacaceae</taxon>
        <taxon>Halogeometricum</taxon>
    </lineage>
</organism>
<keyword evidence="1" id="KW-0472">Membrane</keyword>
<reference evidence="2 3" key="1">
    <citation type="journal article" date="2014" name="PLoS Genet.">
        <title>Phylogenetically driven sequencing of extremely halophilic archaea reveals strategies for static and dynamic osmo-response.</title>
        <authorList>
            <person name="Becker E.A."/>
            <person name="Seitzer P.M."/>
            <person name="Tritt A."/>
            <person name="Larsen D."/>
            <person name="Krusor M."/>
            <person name="Yao A.I."/>
            <person name="Wu D."/>
            <person name="Madern D."/>
            <person name="Eisen J.A."/>
            <person name="Darling A.E."/>
            <person name="Facciotti M.T."/>
        </authorList>
    </citation>
    <scope>NUCLEOTIDE SEQUENCE [LARGE SCALE GENOMIC DNA]</scope>
    <source>
        <strain evidence="2 3">JCM 14848</strain>
    </source>
</reference>
<evidence type="ECO:0000313" key="3">
    <source>
        <dbReference type="Proteomes" id="UP000011513"/>
    </source>
</evidence>
<keyword evidence="1" id="KW-1133">Transmembrane helix</keyword>
<evidence type="ECO:0000313" key="2">
    <source>
        <dbReference type="EMBL" id="ELZ31444.1"/>
    </source>
</evidence>
<evidence type="ECO:0000256" key="1">
    <source>
        <dbReference type="SAM" id="Phobius"/>
    </source>
</evidence>
<dbReference type="AlphaFoldDB" id="M0DB85"/>
<keyword evidence="3" id="KW-1185">Reference proteome</keyword>
<comment type="caution">
    <text evidence="2">The sequence shown here is derived from an EMBL/GenBank/DDBJ whole genome shotgun (WGS) entry which is preliminary data.</text>
</comment>
<dbReference type="InParanoid" id="M0DB85"/>
<sequence length="62" mass="6365">MLRAASSWVVLSALAAGVPTAVPWVAIYVTNPLLLVTVVGTAVAASVTTLTPTITDRVSDRT</sequence>
<dbReference type="EMBL" id="AOIV01000021">
    <property type="protein sequence ID" value="ELZ31444.1"/>
    <property type="molecule type" value="Genomic_DNA"/>
</dbReference>
<accession>M0DB85</accession>
<keyword evidence="1" id="KW-0812">Transmembrane</keyword>
<protein>
    <submittedName>
        <fullName evidence="2">Uncharacterized protein</fullName>
    </submittedName>
</protein>
<dbReference type="Proteomes" id="UP000011513">
    <property type="component" value="Unassembled WGS sequence"/>
</dbReference>
<feature type="transmembrane region" description="Helical" evidence="1">
    <location>
        <begin position="33"/>
        <end position="54"/>
    </location>
</feature>
<gene>
    <name evidence="2" type="ORF">C474_09092</name>
</gene>